<keyword evidence="2" id="KW-1133">Transmembrane helix</keyword>
<accession>A0A916K407</accession>
<protein>
    <recommendedName>
        <fullName evidence="3">Putative zinc-finger domain-containing protein</fullName>
    </recommendedName>
</protein>
<feature type="compositionally biased region" description="Low complexity" evidence="1">
    <location>
        <begin position="217"/>
        <end position="230"/>
    </location>
</feature>
<sequence length="431" mass="45931">MMCQEVIELMQRYLDRDLEETEYRRMLQHLQQCPDCTELFERLVNLSHELESLPKVTPPFSLVDAIMPKLEQLDAAAGEVQDLRLTQAAEAKEDSHAAAAERNDPPSGWRKKIKDWVSFPVFGGVVAAGLVVGFFLFGQQPSSEKDAGKLMLSLSNESAGQQAGGAASQSTPYAPKSAPLQDQPANGAKPPEAAAGSGAEKKDVAVEKFAPAGDTVPPAAGNAASRSSSPAPQPPKAAEPQQKAPAVSTPPAPEAGTNAEQPGATVLREQAEPEQPQAQQPNADIKPNEAKSLTIAPKADDSQKSAAAPETHGTVQDQRAADAAEPKQPSGTLGTGAYGIAAIPSAPAPVTEVSTTDNAYKATVKDGRVVVYDKQGKEAYVSKYEWKDGDFKIELADWSAEYKLTYRVKASEQVKTFVISMKDLKETESKP</sequence>
<keyword evidence="2" id="KW-0472">Membrane</keyword>
<dbReference type="InterPro" id="IPR027383">
    <property type="entry name" value="Znf_put"/>
</dbReference>
<evidence type="ECO:0000313" key="4">
    <source>
        <dbReference type="EMBL" id="CAG7639663.1"/>
    </source>
</evidence>
<evidence type="ECO:0000256" key="1">
    <source>
        <dbReference type="SAM" id="MobiDB-lite"/>
    </source>
</evidence>
<feature type="compositionally biased region" description="Basic and acidic residues" evidence="1">
    <location>
        <begin position="90"/>
        <end position="104"/>
    </location>
</feature>
<feature type="transmembrane region" description="Helical" evidence="2">
    <location>
        <begin position="116"/>
        <end position="137"/>
    </location>
</feature>
<keyword evidence="5" id="KW-1185">Reference proteome</keyword>
<dbReference type="EMBL" id="CAJVAS010000020">
    <property type="protein sequence ID" value="CAG7639663.1"/>
    <property type="molecule type" value="Genomic_DNA"/>
</dbReference>
<dbReference type="Pfam" id="PF13490">
    <property type="entry name" value="zf-HC2"/>
    <property type="match status" value="1"/>
</dbReference>
<keyword evidence="2" id="KW-0812">Transmembrane</keyword>
<feature type="region of interest" description="Disordered" evidence="1">
    <location>
        <begin position="89"/>
        <end position="109"/>
    </location>
</feature>
<feature type="compositionally biased region" description="Low complexity" evidence="1">
    <location>
        <begin position="161"/>
        <end position="170"/>
    </location>
</feature>
<proteinExistence type="predicted"/>
<feature type="region of interest" description="Disordered" evidence="1">
    <location>
        <begin position="161"/>
        <end position="336"/>
    </location>
</feature>
<feature type="domain" description="Putative zinc-finger" evidence="3">
    <location>
        <begin position="3"/>
        <end position="36"/>
    </location>
</feature>
<gene>
    <name evidence="4" type="ORF">PAESOLCIP111_04058</name>
</gene>
<reference evidence="4" key="1">
    <citation type="submission" date="2021-06" db="EMBL/GenBank/DDBJ databases">
        <authorList>
            <person name="Criscuolo A."/>
        </authorList>
    </citation>
    <scope>NUCLEOTIDE SEQUENCE</scope>
    <source>
        <strain evidence="4">CIP111600</strain>
    </source>
</reference>
<evidence type="ECO:0000256" key="2">
    <source>
        <dbReference type="SAM" id="Phobius"/>
    </source>
</evidence>
<dbReference type="Proteomes" id="UP000693672">
    <property type="component" value="Unassembled WGS sequence"/>
</dbReference>
<name>A0A916K407_9BACL</name>
<organism evidence="4 5">
    <name type="scientific">Paenibacillus solanacearum</name>
    <dbReference type="NCBI Taxonomy" id="2048548"/>
    <lineage>
        <taxon>Bacteria</taxon>
        <taxon>Bacillati</taxon>
        <taxon>Bacillota</taxon>
        <taxon>Bacilli</taxon>
        <taxon>Bacillales</taxon>
        <taxon>Paenibacillaceae</taxon>
        <taxon>Paenibacillus</taxon>
    </lineage>
</organism>
<comment type="caution">
    <text evidence="4">The sequence shown here is derived from an EMBL/GenBank/DDBJ whole genome shotgun (WGS) entry which is preliminary data.</text>
</comment>
<dbReference type="RefSeq" id="WP_218093790.1">
    <property type="nucleotide sequence ID" value="NZ_CAJVAS010000020.1"/>
</dbReference>
<evidence type="ECO:0000313" key="5">
    <source>
        <dbReference type="Proteomes" id="UP000693672"/>
    </source>
</evidence>
<evidence type="ECO:0000259" key="3">
    <source>
        <dbReference type="Pfam" id="PF13490"/>
    </source>
</evidence>
<dbReference type="AlphaFoldDB" id="A0A916K407"/>
<feature type="compositionally biased region" description="Low complexity" evidence="1">
    <location>
        <begin position="273"/>
        <end position="283"/>
    </location>
</feature>